<dbReference type="PROSITE" id="PS50271">
    <property type="entry name" value="ZF_UBP"/>
    <property type="match status" value="1"/>
</dbReference>
<keyword evidence="3 14" id="KW-0645">Protease</keyword>
<dbReference type="Pfam" id="PF00443">
    <property type="entry name" value="UCH"/>
    <property type="match status" value="1"/>
</dbReference>
<organism evidence="19 20">
    <name type="scientific">Heterodera schachtii</name>
    <name type="common">Sugarbeet cyst nematode worm</name>
    <name type="synonym">Tylenchus schachtii</name>
    <dbReference type="NCBI Taxonomy" id="97005"/>
    <lineage>
        <taxon>Eukaryota</taxon>
        <taxon>Metazoa</taxon>
        <taxon>Ecdysozoa</taxon>
        <taxon>Nematoda</taxon>
        <taxon>Chromadorea</taxon>
        <taxon>Rhabditida</taxon>
        <taxon>Tylenchina</taxon>
        <taxon>Tylenchomorpha</taxon>
        <taxon>Tylenchoidea</taxon>
        <taxon>Heteroderidae</taxon>
        <taxon>Heteroderinae</taxon>
        <taxon>Heterodera</taxon>
    </lineage>
</organism>
<comment type="caution">
    <text evidence="19">The sequence shown here is derived from an EMBL/GenBank/DDBJ whole genome shotgun (WGS) entry which is preliminary data.</text>
</comment>
<dbReference type="Proteomes" id="UP001620645">
    <property type="component" value="Unassembled WGS sequence"/>
</dbReference>
<feature type="region of interest" description="Disordered" evidence="15">
    <location>
        <begin position="644"/>
        <end position="674"/>
    </location>
</feature>
<keyword evidence="6 13" id="KW-0863">Zinc-finger</keyword>
<keyword evidence="4 12" id="KW-0479">Metal-binding</keyword>
<dbReference type="InterPro" id="IPR018200">
    <property type="entry name" value="USP_CS"/>
</dbReference>
<dbReference type="SUPFAM" id="SSF57850">
    <property type="entry name" value="RING/U-box"/>
    <property type="match status" value="1"/>
</dbReference>
<dbReference type="InterPro" id="IPR050164">
    <property type="entry name" value="Peptidase_C19"/>
</dbReference>
<dbReference type="Gene3D" id="3.30.40.10">
    <property type="entry name" value="Zinc/RING finger domain, C3HC4 (zinc finger)"/>
    <property type="match status" value="2"/>
</dbReference>
<evidence type="ECO:0000256" key="12">
    <source>
        <dbReference type="PIRSR" id="PIRSR016308-3"/>
    </source>
</evidence>
<protein>
    <recommendedName>
        <fullName evidence="14">Ubiquitin carboxyl-terminal hydrolase</fullName>
        <ecNumber evidence="14">3.4.19.12</ecNumber>
    </recommendedName>
</protein>
<evidence type="ECO:0000256" key="5">
    <source>
        <dbReference type="ARBA" id="ARBA00022737"/>
    </source>
</evidence>
<evidence type="ECO:0000256" key="2">
    <source>
        <dbReference type="ARBA" id="ARBA00009085"/>
    </source>
</evidence>
<evidence type="ECO:0000256" key="3">
    <source>
        <dbReference type="ARBA" id="ARBA00022670"/>
    </source>
</evidence>
<dbReference type="GO" id="GO:0006508">
    <property type="term" value="P:proteolysis"/>
    <property type="evidence" value="ECO:0007669"/>
    <property type="project" value="UniProtKB-KW"/>
</dbReference>
<feature type="binding site" evidence="12">
    <location>
        <position position="191"/>
    </location>
    <ligand>
        <name>Zn(2+)</name>
        <dbReference type="ChEBI" id="CHEBI:29105"/>
    </ligand>
</feature>
<dbReference type="Pfam" id="PF17807">
    <property type="entry name" value="zf-UBP_var"/>
    <property type="match status" value="1"/>
</dbReference>
<dbReference type="InterPro" id="IPR041432">
    <property type="entry name" value="UBP13_Znf-UBP_var"/>
</dbReference>
<dbReference type="Pfam" id="PF02148">
    <property type="entry name" value="zf-UBP"/>
    <property type="match status" value="1"/>
</dbReference>
<name>A0ABD2KLB3_HETSC</name>
<dbReference type="InterPro" id="IPR028889">
    <property type="entry name" value="USP"/>
</dbReference>
<dbReference type="GO" id="GO:0004843">
    <property type="term" value="F:cysteine-type deubiquitinase activity"/>
    <property type="evidence" value="ECO:0007669"/>
    <property type="project" value="UniProtKB-UniRule"/>
</dbReference>
<evidence type="ECO:0000256" key="11">
    <source>
        <dbReference type="PIRSR" id="PIRSR016308-1"/>
    </source>
</evidence>
<evidence type="ECO:0000259" key="18">
    <source>
        <dbReference type="PROSITE" id="PS50271"/>
    </source>
</evidence>
<evidence type="ECO:0000256" key="9">
    <source>
        <dbReference type="ARBA" id="ARBA00022807"/>
    </source>
</evidence>
<feature type="domain" description="UBA" evidence="16">
    <location>
        <begin position="598"/>
        <end position="639"/>
    </location>
</feature>
<evidence type="ECO:0000259" key="16">
    <source>
        <dbReference type="PROSITE" id="PS50030"/>
    </source>
</evidence>
<feature type="active site" description="Proton acceptor" evidence="11">
    <location>
        <position position="696"/>
    </location>
</feature>
<dbReference type="PANTHER" id="PTHR24006:SF664">
    <property type="entry name" value="UBIQUITIN CARBOXYL-TERMINAL HYDROLASE"/>
    <property type="match status" value="1"/>
</dbReference>
<keyword evidence="5" id="KW-0677">Repeat</keyword>
<evidence type="ECO:0000256" key="1">
    <source>
        <dbReference type="ARBA" id="ARBA00000707"/>
    </source>
</evidence>
<gene>
    <name evidence="19" type="ORF">niasHS_002591</name>
</gene>
<dbReference type="PIRSF" id="PIRSF016308">
    <property type="entry name" value="UBP"/>
    <property type="match status" value="1"/>
</dbReference>
<evidence type="ECO:0000256" key="14">
    <source>
        <dbReference type="RuleBase" id="RU366025"/>
    </source>
</evidence>
<keyword evidence="10 12" id="KW-0862">Zinc</keyword>
<evidence type="ECO:0000256" key="8">
    <source>
        <dbReference type="ARBA" id="ARBA00022801"/>
    </source>
</evidence>
<feature type="binding site" evidence="12">
    <location>
        <position position="208"/>
    </location>
    <ligand>
        <name>Zn(2+)</name>
        <dbReference type="ChEBI" id="CHEBI:29105"/>
    </ligand>
</feature>
<dbReference type="PROSITE" id="PS00972">
    <property type="entry name" value="USP_1"/>
    <property type="match status" value="1"/>
</dbReference>
<dbReference type="PROSITE" id="PS00973">
    <property type="entry name" value="USP_2"/>
    <property type="match status" value="1"/>
</dbReference>
<dbReference type="SUPFAM" id="SSF54001">
    <property type="entry name" value="Cysteine proteinases"/>
    <property type="match status" value="1"/>
</dbReference>
<evidence type="ECO:0000256" key="7">
    <source>
        <dbReference type="ARBA" id="ARBA00022786"/>
    </source>
</evidence>
<dbReference type="InterPro" id="IPR001394">
    <property type="entry name" value="Peptidase_C19_UCH"/>
</dbReference>
<evidence type="ECO:0000256" key="6">
    <source>
        <dbReference type="ARBA" id="ARBA00022771"/>
    </source>
</evidence>
<evidence type="ECO:0000256" key="4">
    <source>
        <dbReference type="ARBA" id="ARBA00022723"/>
    </source>
</evidence>
<dbReference type="AlphaFoldDB" id="A0ABD2KLB3"/>
<comment type="catalytic activity">
    <reaction evidence="1 14">
        <text>Thiol-dependent hydrolysis of ester, thioester, amide, peptide and isopeptide bonds formed by the C-terminal Gly of ubiquitin (a 76-residue protein attached to proteins as an intracellular targeting signal).</text>
        <dbReference type="EC" id="3.4.19.12"/>
    </reaction>
</comment>
<dbReference type="PANTHER" id="PTHR24006">
    <property type="entry name" value="UBIQUITIN CARBOXYL-TERMINAL HYDROLASE"/>
    <property type="match status" value="1"/>
</dbReference>
<feature type="domain" description="USP" evidence="17">
    <location>
        <begin position="315"/>
        <end position="735"/>
    </location>
</feature>
<dbReference type="InterPro" id="IPR015940">
    <property type="entry name" value="UBA"/>
</dbReference>
<dbReference type="EMBL" id="JBICCN010000015">
    <property type="protein sequence ID" value="KAL3103405.1"/>
    <property type="molecule type" value="Genomic_DNA"/>
</dbReference>
<dbReference type="SMART" id="SM00165">
    <property type="entry name" value="UBA"/>
    <property type="match status" value="1"/>
</dbReference>
<dbReference type="EC" id="3.4.19.12" evidence="14"/>
<evidence type="ECO:0000313" key="20">
    <source>
        <dbReference type="Proteomes" id="UP001620645"/>
    </source>
</evidence>
<proteinExistence type="inferred from homology"/>
<dbReference type="InterPro" id="IPR001607">
    <property type="entry name" value="Znf_UBP"/>
</dbReference>
<keyword evidence="9 14" id="KW-0788">Thiol protease</keyword>
<dbReference type="InterPro" id="IPR016652">
    <property type="entry name" value="Ubiquitinyl_hydrolase"/>
</dbReference>
<dbReference type="Gene3D" id="1.10.8.10">
    <property type="entry name" value="DNA helicase RuvA subunit, C-terminal domain"/>
    <property type="match status" value="1"/>
</dbReference>
<evidence type="ECO:0000313" key="19">
    <source>
        <dbReference type="EMBL" id="KAL3103405.1"/>
    </source>
</evidence>
<feature type="domain" description="UBP-type" evidence="18">
    <location>
        <begin position="163"/>
        <end position="273"/>
    </location>
</feature>
<sequence>MNTDSDAYKLLQTYLSEEKIYLKGPERAELVFKDECLYCFDTPFSSGGLFVSLHTFTGVCGRHIKLLAEKTSSRIFLNIQKFIELSEEPKDKKPCLKFDNEQQQIKTEYSLRIYPLFTVPLLITEGADAGIPQICDEIIAHVSAELQQRLNSGISEWDGEERMVAKAAEDLVQLLYDGPPISYSEWECAKCGLTENLWLNLTDGAIMCGRFSQLAGIKGNGHAKAHFESTGFPLVVKLGTIENGDGDIYSYNEDAPVRDLWLGQHLAHFGLDIKKFHKTEKTTLEIELDANLKHEFSAIQEEGLELVNVGGPGYTGLINLGSSCYINSALQVLLIVPDFVRAFTEELLLRKQPPEINEDFAAQLAKIFVAMKSGDYSREDNKHGAEKEKGIRPTTFRRIVGRNHPEFSTAKQQDVEEYVRFLFEKVDACSDLSSENPVAAFRFRLVTRFLDELSDCVRYSFRTDNILSVAIPMDLCKESDIVVNGVRRKSVTLEQCLAATFEEEIIDDYFSPVLNMKGRAKQQQRMGSFPDFLLLQLRRFAFDWIRGTQHKLDVDVHVSDELDINAFFSTGELQPNEKSLPVDDTSSSAVTKNRLCQEPNHEIVVKLLPMGFTENAAKKAALITKNESAQSAIDWILQHSDDTDLNDPHPMLTKQSTPPPTSNQGQNASQKVRHGKGHYRLRAFISHIGSTPNSGHYVAHVKADNGQWHIFNDEKVAKSQHPPKTLGYLYLFQRAT</sequence>
<evidence type="ECO:0000259" key="17">
    <source>
        <dbReference type="PROSITE" id="PS50235"/>
    </source>
</evidence>
<dbReference type="InterPro" id="IPR038765">
    <property type="entry name" value="Papain-like_cys_pep_sf"/>
</dbReference>
<keyword evidence="7 14" id="KW-0833">Ubl conjugation pathway</keyword>
<accession>A0ABD2KLB3</accession>
<dbReference type="SMART" id="SM00290">
    <property type="entry name" value="ZnF_UBP"/>
    <property type="match status" value="1"/>
</dbReference>
<feature type="binding site" evidence="12">
    <location>
        <position position="222"/>
    </location>
    <ligand>
        <name>Zn(2+)</name>
        <dbReference type="ChEBI" id="CHEBI:29105"/>
    </ligand>
</feature>
<feature type="binding site" evidence="12">
    <location>
        <position position="188"/>
    </location>
    <ligand>
        <name>Zn(2+)</name>
        <dbReference type="ChEBI" id="CHEBI:29105"/>
    </ligand>
</feature>
<feature type="active site" description="Nucleophile" evidence="11">
    <location>
        <position position="324"/>
    </location>
</feature>
<keyword evidence="8 14" id="KW-0378">Hydrolase</keyword>
<evidence type="ECO:0000256" key="13">
    <source>
        <dbReference type="PROSITE-ProRule" id="PRU00502"/>
    </source>
</evidence>
<evidence type="ECO:0000256" key="10">
    <source>
        <dbReference type="ARBA" id="ARBA00022833"/>
    </source>
</evidence>
<reference evidence="19 20" key="1">
    <citation type="submission" date="2024-10" db="EMBL/GenBank/DDBJ databases">
        <authorList>
            <person name="Kim D."/>
        </authorList>
    </citation>
    <scope>NUCLEOTIDE SEQUENCE [LARGE SCALE GENOMIC DNA]</scope>
    <source>
        <strain evidence="19">Taebaek</strain>
    </source>
</reference>
<comment type="similarity">
    <text evidence="2 14">Belongs to the peptidase C19 family.</text>
</comment>
<dbReference type="PROSITE" id="PS50030">
    <property type="entry name" value="UBA"/>
    <property type="match status" value="1"/>
</dbReference>
<dbReference type="GO" id="GO:0008270">
    <property type="term" value="F:zinc ion binding"/>
    <property type="evidence" value="ECO:0007669"/>
    <property type="project" value="UniProtKB-KW"/>
</dbReference>
<evidence type="ECO:0000256" key="15">
    <source>
        <dbReference type="SAM" id="MobiDB-lite"/>
    </source>
</evidence>
<dbReference type="Gene3D" id="3.90.70.10">
    <property type="entry name" value="Cysteine proteinases"/>
    <property type="match status" value="1"/>
</dbReference>
<dbReference type="PROSITE" id="PS50235">
    <property type="entry name" value="USP_3"/>
    <property type="match status" value="1"/>
</dbReference>
<dbReference type="InterPro" id="IPR013083">
    <property type="entry name" value="Znf_RING/FYVE/PHD"/>
</dbReference>
<keyword evidence="20" id="KW-1185">Reference proteome</keyword>